<organism evidence="1 2">
    <name type="scientific">Pristionchus mayeri</name>
    <dbReference type="NCBI Taxonomy" id="1317129"/>
    <lineage>
        <taxon>Eukaryota</taxon>
        <taxon>Metazoa</taxon>
        <taxon>Ecdysozoa</taxon>
        <taxon>Nematoda</taxon>
        <taxon>Chromadorea</taxon>
        <taxon>Rhabditida</taxon>
        <taxon>Rhabditina</taxon>
        <taxon>Diplogasteromorpha</taxon>
        <taxon>Diplogasteroidea</taxon>
        <taxon>Neodiplogasteridae</taxon>
        <taxon>Pristionchus</taxon>
    </lineage>
</organism>
<comment type="caution">
    <text evidence="1">The sequence shown here is derived from an EMBL/GenBank/DDBJ whole genome shotgun (WGS) entry which is preliminary data.</text>
</comment>
<dbReference type="Proteomes" id="UP001328107">
    <property type="component" value="Unassembled WGS sequence"/>
</dbReference>
<proteinExistence type="predicted"/>
<keyword evidence="2" id="KW-1185">Reference proteome</keyword>
<dbReference type="GO" id="GO:0030008">
    <property type="term" value="C:TRAPP complex"/>
    <property type="evidence" value="ECO:0007669"/>
    <property type="project" value="TreeGrafter"/>
</dbReference>
<name>A0AAN5DCR2_9BILA</name>
<dbReference type="EMBL" id="BTRK01000006">
    <property type="protein sequence ID" value="GMR60626.1"/>
    <property type="molecule type" value="Genomic_DNA"/>
</dbReference>
<dbReference type="AlphaFoldDB" id="A0AAN5DCR2"/>
<reference evidence="2" key="1">
    <citation type="submission" date="2022-10" db="EMBL/GenBank/DDBJ databases">
        <title>Genome assembly of Pristionchus species.</title>
        <authorList>
            <person name="Yoshida K."/>
            <person name="Sommer R.J."/>
        </authorList>
    </citation>
    <scope>NUCLEOTIDE SEQUENCE [LARGE SCALE GENOMIC DNA]</scope>
    <source>
        <strain evidence="2">RS5460</strain>
    </source>
</reference>
<gene>
    <name evidence="1" type="ORF">PMAYCL1PPCAC_30821</name>
</gene>
<dbReference type="GO" id="GO:0005794">
    <property type="term" value="C:Golgi apparatus"/>
    <property type="evidence" value="ECO:0007669"/>
    <property type="project" value="TreeGrafter"/>
</dbReference>
<evidence type="ECO:0000313" key="1">
    <source>
        <dbReference type="EMBL" id="GMR60626.1"/>
    </source>
</evidence>
<accession>A0AAN5DCR2</accession>
<dbReference type="PANTHER" id="PTHR21581:SF6">
    <property type="entry name" value="TRAFFICKING PROTEIN PARTICLE COMPLEX SUBUNIT 12"/>
    <property type="match status" value="1"/>
</dbReference>
<dbReference type="PANTHER" id="PTHR21581">
    <property type="entry name" value="D-ALANYL-D-ALANINE CARBOXYPEPTIDASE"/>
    <property type="match status" value="1"/>
</dbReference>
<feature type="non-terminal residue" evidence="1">
    <location>
        <position position="255"/>
    </location>
</feature>
<protein>
    <submittedName>
        <fullName evidence="1">Uncharacterized protein</fullName>
    </submittedName>
</protein>
<sequence length="255" mass="29359">MWCRDWESSSYLALWPPSKRLKAALTERRRGIKYTLPGMKYEFNGIKEMSPEASTILKKSFETIDEDMNWNGLKQLIDSREHLAAVEGTGKILTLLGQGMDKSGRSSTLNPFSLEIWSIRFQLLFGLKKFTELLDEMTSFEELDAPDLFFQYHDELKEGSMIPFSLRMVHAEALVHSPLPSQAMGRVERLISDVTTHSDFVVTSIEELRSEADEKERQDLSFLLARMYLIRSQEDEALEVLKEISSPDEQLTLQQ</sequence>
<evidence type="ECO:0000313" key="2">
    <source>
        <dbReference type="Proteomes" id="UP001328107"/>
    </source>
</evidence>